<feature type="domain" description="C2H2-type" evidence="14">
    <location>
        <begin position="380"/>
        <end position="407"/>
    </location>
</feature>
<dbReference type="GO" id="GO:0000981">
    <property type="term" value="F:DNA-binding transcription factor activity, RNA polymerase II-specific"/>
    <property type="evidence" value="ECO:0007669"/>
    <property type="project" value="TreeGrafter"/>
</dbReference>
<dbReference type="SMART" id="SM00355">
    <property type="entry name" value="ZnF_C2H2"/>
    <property type="match status" value="8"/>
</dbReference>
<dbReference type="PROSITE" id="PS00028">
    <property type="entry name" value="ZINC_FINGER_C2H2_1"/>
    <property type="match status" value="7"/>
</dbReference>
<dbReference type="PROSITE" id="PS50157">
    <property type="entry name" value="ZINC_FINGER_C2H2_2"/>
    <property type="match status" value="8"/>
</dbReference>
<feature type="domain" description="C2H2-type" evidence="14">
    <location>
        <begin position="268"/>
        <end position="295"/>
    </location>
</feature>
<dbReference type="AlphaFoldDB" id="A0A8C6UN22"/>
<dbReference type="FunFam" id="3.30.160.60:FF:000624">
    <property type="entry name" value="zinc finger protein 697"/>
    <property type="match status" value="1"/>
</dbReference>
<dbReference type="FunFam" id="3.30.160.60:FF:000690">
    <property type="entry name" value="Zinc finger protein 354C"/>
    <property type="match status" value="1"/>
</dbReference>
<evidence type="ECO:0000256" key="6">
    <source>
        <dbReference type="ARBA" id="ARBA00022771"/>
    </source>
</evidence>
<dbReference type="PANTHER" id="PTHR23226:SF416">
    <property type="entry name" value="FI01424P"/>
    <property type="match status" value="1"/>
</dbReference>
<evidence type="ECO:0000256" key="12">
    <source>
        <dbReference type="PROSITE-ProRule" id="PRU00042"/>
    </source>
</evidence>
<evidence type="ECO:0000256" key="13">
    <source>
        <dbReference type="SAM" id="MobiDB-lite"/>
    </source>
</evidence>
<feature type="domain" description="C2H2-type" evidence="14">
    <location>
        <begin position="240"/>
        <end position="267"/>
    </location>
</feature>
<organism evidence="15 16">
    <name type="scientific">Neogobius melanostomus</name>
    <name type="common">round goby</name>
    <dbReference type="NCBI Taxonomy" id="47308"/>
    <lineage>
        <taxon>Eukaryota</taxon>
        <taxon>Metazoa</taxon>
        <taxon>Chordata</taxon>
        <taxon>Craniata</taxon>
        <taxon>Vertebrata</taxon>
        <taxon>Euteleostomi</taxon>
        <taxon>Actinopterygii</taxon>
        <taxon>Neopterygii</taxon>
        <taxon>Teleostei</taxon>
        <taxon>Neoteleostei</taxon>
        <taxon>Acanthomorphata</taxon>
        <taxon>Gobiaria</taxon>
        <taxon>Gobiiformes</taxon>
        <taxon>Gobioidei</taxon>
        <taxon>Gobiidae</taxon>
        <taxon>Benthophilinae</taxon>
        <taxon>Neogobiini</taxon>
        <taxon>Neogobius</taxon>
    </lineage>
</organism>
<dbReference type="Gene3D" id="3.30.160.60">
    <property type="entry name" value="Classic Zinc Finger"/>
    <property type="match status" value="8"/>
</dbReference>
<dbReference type="SUPFAM" id="SSF57667">
    <property type="entry name" value="beta-beta-alpha zinc fingers"/>
    <property type="match status" value="4"/>
</dbReference>
<keyword evidence="3" id="KW-1017">Isopeptide bond</keyword>
<evidence type="ECO:0000256" key="8">
    <source>
        <dbReference type="ARBA" id="ARBA00022843"/>
    </source>
</evidence>
<protein>
    <recommendedName>
        <fullName evidence="14">C2H2-type domain-containing protein</fullName>
    </recommendedName>
</protein>
<dbReference type="GO" id="GO:0008270">
    <property type="term" value="F:zinc ion binding"/>
    <property type="evidence" value="ECO:0007669"/>
    <property type="project" value="UniProtKB-KW"/>
</dbReference>
<feature type="compositionally biased region" description="Low complexity" evidence="13">
    <location>
        <begin position="173"/>
        <end position="184"/>
    </location>
</feature>
<reference evidence="15" key="2">
    <citation type="submission" date="2025-09" db="UniProtKB">
        <authorList>
            <consortium name="Ensembl"/>
        </authorList>
    </citation>
    <scope>IDENTIFICATION</scope>
</reference>
<comment type="subcellular location">
    <subcellularLocation>
        <location evidence="1">Nucleus</location>
    </subcellularLocation>
</comment>
<keyword evidence="9" id="KW-0805">Transcription regulation</keyword>
<evidence type="ECO:0000256" key="7">
    <source>
        <dbReference type="ARBA" id="ARBA00022833"/>
    </source>
</evidence>
<dbReference type="Pfam" id="PF00096">
    <property type="entry name" value="zf-C2H2"/>
    <property type="match status" value="6"/>
</dbReference>
<sequence>MCSNWSCNHGFELTGLFLFHLDATGPHIKEEHNDICITDIQHPVTSTNLQDVQGESQNLKSKEVQNAARKEQEGTNTSHQVTEVSSHPPLTTKKTIPGKKRKTPAKRDYNKCSHGYRLPKGYASKQIHASKNNDINNVDDTNMLTFTNLDNVEIVSHIITEQATMHKDASENTASTSLTGSSTTKIDTDAAPNVINDKQPTCTKRSEIASSSVNPETTQKYSYEWKRPTQTKGTCQKSPFECDICGKVSSNFKNYKSHVKSHTAEKKFKCTTCDKMFRESCDLTKHEKIHTGEKPFKCSDCGKAFNRRFNLDLHKRVHTGEKPYACGCCKKTFTSRVNLRKHERIHTGEKPYTCEQCKKEFADSSSYRNHQRVHTGEKPYKCCFCKKEFATRTTLKRHIRVHTGEKPYKCSRCEKSFATNTDMKVHMRIHTGEKPYKCEICGQEFSNWTNYKRHTNIHKPKAKVGAHASQHEGPMQVLLVSAKVFSEYSGFSYH</sequence>
<keyword evidence="6 12" id="KW-0863">Zinc-finger</keyword>
<accession>A0A8C6UN22</accession>
<feature type="region of interest" description="Disordered" evidence="13">
    <location>
        <begin position="166"/>
        <end position="198"/>
    </location>
</feature>
<feature type="region of interest" description="Disordered" evidence="13">
    <location>
        <begin position="57"/>
        <end position="115"/>
    </location>
</feature>
<evidence type="ECO:0000256" key="3">
    <source>
        <dbReference type="ARBA" id="ARBA00022499"/>
    </source>
</evidence>
<dbReference type="Pfam" id="PF12874">
    <property type="entry name" value="zf-met"/>
    <property type="match status" value="1"/>
</dbReference>
<feature type="compositionally biased region" description="Polar residues" evidence="13">
    <location>
        <begin position="74"/>
        <end position="94"/>
    </location>
</feature>
<dbReference type="FunFam" id="3.30.160.60:FF:002343">
    <property type="entry name" value="Zinc finger protein 33A"/>
    <property type="match status" value="4"/>
</dbReference>
<dbReference type="InterPro" id="IPR036236">
    <property type="entry name" value="Znf_C2H2_sf"/>
</dbReference>
<evidence type="ECO:0000313" key="16">
    <source>
        <dbReference type="Proteomes" id="UP000694523"/>
    </source>
</evidence>
<dbReference type="GO" id="GO:0000978">
    <property type="term" value="F:RNA polymerase II cis-regulatory region sequence-specific DNA binding"/>
    <property type="evidence" value="ECO:0007669"/>
    <property type="project" value="TreeGrafter"/>
</dbReference>
<keyword evidence="7" id="KW-0862">Zinc</keyword>
<name>A0A8C6UN22_9GOBI</name>
<keyword evidence="4" id="KW-0479">Metal-binding</keyword>
<evidence type="ECO:0000256" key="10">
    <source>
        <dbReference type="ARBA" id="ARBA00023163"/>
    </source>
</evidence>
<feature type="domain" description="C2H2-type" evidence="14">
    <location>
        <begin position="408"/>
        <end position="435"/>
    </location>
</feature>
<keyword evidence="16" id="KW-1185">Reference proteome</keyword>
<feature type="compositionally biased region" description="Basic and acidic residues" evidence="13">
    <location>
        <begin position="60"/>
        <end position="73"/>
    </location>
</feature>
<evidence type="ECO:0000259" key="14">
    <source>
        <dbReference type="PROSITE" id="PS50157"/>
    </source>
</evidence>
<feature type="domain" description="C2H2-type" evidence="14">
    <location>
        <begin position="324"/>
        <end position="351"/>
    </location>
</feature>
<evidence type="ECO:0000256" key="9">
    <source>
        <dbReference type="ARBA" id="ARBA00023015"/>
    </source>
</evidence>
<proteinExistence type="inferred from homology"/>
<keyword evidence="10" id="KW-0804">Transcription</keyword>
<evidence type="ECO:0000256" key="11">
    <source>
        <dbReference type="ARBA" id="ARBA00023242"/>
    </source>
</evidence>
<reference evidence="15" key="1">
    <citation type="submission" date="2025-08" db="UniProtKB">
        <authorList>
            <consortium name="Ensembl"/>
        </authorList>
    </citation>
    <scope>IDENTIFICATION</scope>
</reference>
<feature type="domain" description="C2H2-type" evidence="14">
    <location>
        <begin position="296"/>
        <end position="323"/>
    </location>
</feature>
<evidence type="ECO:0000256" key="2">
    <source>
        <dbReference type="ARBA" id="ARBA00006991"/>
    </source>
</evidence>
<keyword evidence="5" id="KW-0677">Repeat</keyword>
<comment type="similarity">
    <text evidence="2">Belongs to the krueppel C2H2-type zinc-finger protein family.</text>
</comment>
<evidence type="ECO:0000256" key="4">
    <source>
        <dbReference type="ARBA" id="ARBA00022723"/>
    </source>
</evidence>
<dbReference type="PANTHER" id="PTHR23226">
    <property type="entry name" value="ZINC FINGER AND SCAN DOMAIN-CONTAINING"/>
    <property type="match status" value="1"/>
</dbReference>
<feature type="domain" description="C2H2-type" evidence="14">
    <location>
        <begin position="352"/>
        <end position="379"/>
    </location>
</feature>
<keyword evidence="8" id="KW-0832">Ubl conjugation</keyword>
<dbReference type="Pfam" id="PF13894">
    <property type="entry name" value="zf-C2H2_4"/>
    <property type="match status" value="1"/>
</dbReference>
<keyword evidence="11" id="KW-0539">Nucleus</keyword>
<dbReference type="Ensembl" id="ENSNMLT00000043322.1">
    <property type="protein sequence ID" value="ENSNMLP00000038927.1"/>
    <property type="gene ID" value="ENSNMLG00000023994.1"/>
</dbReference>
<dbReference type="FunFam" id="3.30.160.60:FF:002063">
    <property type="entry name" value="RB associated KRAB zinc finger"/>
    <property type="match status" value="1"/>
</dbReference>
<evidence type="ECO:0000256" key="5">
    <source>
        <dbReference type="ARBA" id="ARBA00022737"/>
    </source>
</evidence>
<dbReference type="InterPro" id="IPR013087">
    <property type="entry name" value="Znf_C2H2_type"/>
</dbReference>
<evidence type="ECO:0000313" key="15">
    <source>
        <dbReference type="Ensembl" id="ENSNMLP00000038927.1"/>
    </source>
</evidence>
<dbReference type="Proteomes" id="UP000694523">
    <property type="component" value="Unplaced"/>
</dbReference>
<evidence type="ECO:0000256" key="1">
    <source>
        <dbReference type="ARBA" id="ARBA00004123"/>
    </source>
</evidence>
<dbReference type="GO" id="GO:0005634">
    <property type="term" value="C:nucleus"/>
    <property type="evidence" value="ECO:0007669"/>
    <property type="project" value="UniProtKB-SubCell"/>
</dbReference>
<feature type="domain" description="C2H2-type" evidence="14">
    <location>
        <begin position="436"/>
        <end position="463"/>
    </location>
</feature>